<dbReference type="EMBL" id="JAZHGC010000030">
    <property type="protein sequence ID" value="MEM5289895.1"/>
    <property type="molecule type" value="Genomic_DNA"/>
</dbReference>
<feature type="domain" description="Periplasmic binding protein" evidence="5">
    <location>
        <begin position="48"/>
        <end position="302"/>
    </location>
</feature>
<feature type="signal peptide" evidence="4">
    <location>
        <begin position="1"/>
        <end position="30"/>
    </location>
</feature>
<organism evidence="6 7">
    <name type="scientific">Paraburkholderia sabiae</name>
    <dbReference type="NCBI Taxonomy" id="273251"/>
    <lineage>
        <taxon>Bacteria</taxon>
        <taxon>Pseudomonadati</taxon>
        <taxon>Pseudomonadota</taxon>
        <taxon>Betaproteobacteria</taxon>
        <taxon>Burkholderiales</taxon>
        <taxon>Burkholderiaceae</taxon>
        <taxon>Paraburkholderia</taxon>
    </lineage>
</organism>
<keyword evidence="7" id="KW-1185">Reference proteome</keyword>
<dbReference type="SUPFAM" id="SSF53822">
    <property type="entry name" value="Periplasmic binding protein-like I"/>
    <property type="match status" value="1"/>
</dbReference>
<evidence type="ECO:0000313" key="6">
    <source>
        <dbReference type="EMBL" id="MEM5289895.1"/>
    </source>
</evidence>
<dbReference type="PANTHER" id="PTHR46847">
    <property type="entry name" value="D-ALLOSE-BINDING PERIPLASMIC PROTEIN-RELATED"/>
    <property type="match status" value="1"/>
</dbReference>
<evidence type="ECO:0000256" key="1">
    <source>
        <dbReference type="ARBA" id="ARBA00004196"/>
    </source>
</evidence>
<sequence>MSIQKLCAPFARRITAIAVAAVSMTGLSHAAAANPKVILLAADDVCGYCAAYNTTAMEYAKQKGIDLKLVTNKFDPATQAAQVDQAIAQKPAAILLWAIDGTALLPSMHKIKSAGIPLLLTEVLPDQKYDTLWLQYTGGNNEEEGRAAARLMVEGFKAKGLGSSGSIIELTGYVGQAQVIARDKGFREELAKLAPGIKIVGSQPGNWDQGTAATAAAGLFTKFGKDIKGVFAQEDAMAAGAVVAAERAGLDPSRLSIVGLGCEPIGVGLLKSGKLYGTILQSPMDVARYSVDSAAEMLGGKKLDKIRYVPSPSVTAKDNVDGTCKPWPTASR</sequence>
<dbReference type="CDD" id="cd01536">
    <property type="entry name" value="PBP1_ABC_sugar_binding-like"/>
    <property type="match status" value="1"/>
</dbReference>
<dbReference type="InterPro" id="IPR025997">
    <property type="entry name" value="SBP_2_dom"/>
</dbReference>
<dbReference type="Proteomes" id="UP001494588">
    <property type="component" value="Unassembled WGS sequence"/>
</dbReference>
<dbReference type="PANTHER" id="PTHR46847:SF1">
    <property type="entry name" value="D-ALLOSE-BINDING PERIPLASMIC PROTEIN-RELATED"/>
    <property type="match status" value="1"/>
</dbReference>
<keyword evidence="3 4" id="KW-0732">Signal</keyword>
<name>A0ABU9QK83_9BURK</name>
<dbReference type="RefSeq" id="WP_201658363.1">
    <property type="nucleotide sequence ID" value="NZ_CAJHCS010000030.1"/>
</dbReference>
<evidence type="ECO:0000259" key="5">
    <source>
        <dbReference type="Pfam" id="PF13407"/>
    </source>
</evidence>
<protein>
    <submittedName>
        <fullName evidence="6">Sugar ABC transporter substrate-binding protein</fullName>
    </submittedName>
</protein>
<reference evidence="6 7" key="1">
    <citation type="submission" date="2024-01" db="EMBL/GenBank/DDBJ databases">
        <title>The diversity of rhizobia nodulating Mimosa spp. in eleven states of Brazil covering several biomes is determined by host plant, location, and edaphic factors.</title>
        <authorList>
            <person name="Rouws L."/>
            <person name="Barauna A."/>
            <person name="Beukes C."/>
            <person name="De Faria S.M."/>
            <person name="Gross E."/>
            <person name="Dos Reis Junior F.B."/>
            <person name="Simon M."/>
            <person name="Maluk M."/>
            <person name="Odee D.W."/>
            <person name="Kenicer G."/>
            <person name="Young J.P.W."/>
            <person name="Reis V.M."/>
            <person name="Zilli J."/>
            <person name="James E.K."/>
        </authorList>
    </citation>
    <scope>NUCLEOTIDE SEQUENCE [LARGE SCALE GENOMIC DNA]</scope>
    <source>
        <strain evidence="6 7">JPY77</strain>
    </source>
</reference>
<dbReference type="Gene3D" id="3.40.50.2300">
    <property type="match status" value="2"/>
</dbReference>
<evidence type="ECO:0000256" key="4">
    <source>
        <dbReference type="SAM" id="SignalP"/>
    </source>
</evidence>
<feature type="chain" id="PRO_5045177344" evidence="4">
    <location>
        <begin position="31"/>
        <end position="332"/>
    </location>
</feature>
<comment type="subcellular location">
    <subcellularLocation>
        <location evidence="1">Cell envelope</location>
    </subcellularLocation>
</comment>
<comment type="similarity">
    <text evidence="2">Belongs to the bacterial solute-binding protein 2 family.</text>
</comment>
<evidence type="ECO:0000256" key="3">
    <source>
        <dbReference type="ARBA" id="ARBA00022729"/>
    </source>
</evidence>
<proteinExistence type="inferred from homology"/>
<dbReference type="Pfam" id="PF13407">
    <property type="entry name" value="Peripla_BP_4"/>
    <property type="match status" value="1"/>
</dbReference>
<evidence type="ECO:0000313" key="7">
    <source>
        <dbReference type="Proteomes" id="UP001494588"/>
    </source>
</evidence>
<dbReference type="InterPro" id="IPR028082">
    <property type="entry name" value="Peripla_BP_I"/>
</dbReference>
<evidence type="ECO:0000256" key="2">
    <source>
        <dbReference type="ARBA" id="ARBA00007639"/>
    </source>
</evidence>
<comment type="caution">
    <text evidence="6">The sequence shown here is derived from an EMBL/GenBank/DDBJ whole genome shotgun (WGS) entry which is preliminary data.</text>
</comment>
<accession>A0ABU9QK83</accession>
<gene>
    <name evidence="6" type="ORF">V4C55_29650</name>
</gene>